<organism evidence="1 2">
    <name type="scientific">Phytophthora megakarya</name>
    <dbReference type="NCBI Taxonomy" id="4795"/>
    <lineage>
        <taxon>Eukaryota</taxon>
        <taxon>Sar</taxon>
        <taxon>Stramenopiles</taxon>
        <taxon>Oomycota</taxon>
        <taxon>Peronosporomycetes</taxon>
        <taxon>Peronosporales</taxon>
        <taxon>Peronosporaceae</taxon>
        <taxon>Phytophthora</taxon>
    </lineage>
</organism>
<evidence type="ECO:0000313" key="1">
    <source>
        <dbReference type="EMBL" id="OWZ17711.1"/>
    </source>
</evidence>
<gene>
    <name evidence="1" type="ORF">PHMEG_0008311</name>
</gene>
<dbReference type="AlphaFoldDB" id="A0A225WJ16"/>
<dbReference type="Proteomes" id="UP000198211">
    <property type="component" value="Unassembled WGS sequence"/>
</dbReference>
<comment type="caution">
    <text evidence="1">The sequence shown here is derived from an EMBL/GenBank/DDBJ whole genome shotgun (WGS) entry which is preliminary data.</text>
</comment>
<reference evidence="2" key="1">
    <citation type="submission" date="2017-03" db="EMBL/GenBank/DDBJ databases">
        <title>Phytopthora megakarya and P. palmivora, two closely related causual agents of cacao black pod achieved similar genome size and gene model numbers by different mechanisms.</title>
        <authorList>
            <person name="Ali S."/>
            <person name="Shao J."/>
            <person name="Larry D.J."/>
            <person name="Kronmiller B."/>
            <person name="Shen D."/>
            <person name="Strem M.D."/>
            <person name="Melnick R.L."/>
            <person name="Guiltinan M.J."/>
            <person name="Tyler B.M."/>
            <person name="Meinhardt L.W."/>
            <person name="Bailey B.A."/>
        </authorList>
    </citation>
    <scope>NUCLEOTIDE SEQUENCE [LARGE SCALE GENOMIC DNA]</scope>
    <source>
        <strain evidence="2">zdho120</strain>
    </source>
</reference>
<keyword evidence="2" id="KW-1185">Reference proteome</keyword>
<protein>
    <submittedName>
        <fullName evidence="1">Uncharacterized protein</fullName>
    </submittedName>
</protein>
<accession>A0A225WJ16</accession>
<proteinExistence type="predicted"/>
<evidence type="ECO:0000313" key="2">
    <source>
        <dbReference type="Proteomes" id="UP000198211"/>
    </source>
</evidence>
<sequence>MDAYELACFTDMMLAIEYPLYAHLAPRAPENVSKAAILAQIAVGEEATVAQKLETDIFKRTISWITVGKDTRVITITFKEKLEAKRWVNWKMPIANRLLTLVDYEAQKDKARETYEVVKLDYYSLTLAARKGPFSSRYMYCLLTDSLGLHVQTLNHSFDKERGMNNKQ</sequence>
<dbReference type="OrthoDB" id="127215at2759"/>
<dbReference type="EMBL" id="NBNE01000707">
    <property type="protein sequence ID" value="OWZ17711.1"/>
    <property type="molecule type" value="Genomic_DNA"/>
</dbReference>
<name>A0A225WJ16_9STRA</name>